<feature type="compositionally biased region" description="Polar residues" evidence="1">
    <location>
        <begin position="385"/>
        <end position="403"/>
    </location>
</feature>
<evidence type="ECO:0000313" key="2">
    <source>
        <dbReference type="EMBL" id="UQC81924.1"/>
    </source>
</evidence>
<feature type="region of interest" description="Disordered" evidence="1">
    <location>
        <begin position="378"/>
        <end position="407"/>
    </location>
</feature>
<keyword evidence="3" id="KW-1185">Reference proteome</keyword>
<dbReference type="Proteomes" id="UP000830671">
    <property type="component" value="Chromosome 4"/>
</dbReference>
<evidence type="ECO:0000256" key="1">
    <source>
        <dbReference type="SAM" id="MobiDB-lite"/>
    </source>
</evidence>
<dbReference type="AlphaFoldDB" id="A0A9Q8WFY3"/>
<name>A0A9Q8WFY3_9PEZI</name>
<proteinExistence type="predicted"/>
<dbReference type="KEGG" id="clup:CLUP02_07410"/>
<dbReference type="GeneID" id="73341415"/>
<evidence type="ECO:0000313" key="3">
    <source>
        <dbReference type="Proteomes" id="UP000830671"/>
    </source>
</evidence>
<protein>
    <submittedName>
        <fullName evidence="2">Uncharacterized protein</fullName>
    </submittedName>
</protein>
<reference evidence="2" key="1">
    <citation type="journal article" date="2021" name="Mol. Plant Microbe Interact.">
        <title>Complete Genome Sequence of the Plant-Pathogenic Fungus Colletotrichum lupini.</title>
        <authorList>
            <person name="Baroncelli R."/>
            <person name="Pensec F."/>
            <person name="Da Lio D."/>
            <person name="Boufleur T."/>
            <person name="Vicente I."/>
            <person name="Sarrocco S."/>
            <person name="Picot A."/>
            <person name="Baraldi E."/>
            <person name="Sukno S."/>
            <person name="Thon M."/>
            <person name="Le Floch G."/>
        </authorList>
    </citation>
    <scope>NUCLEOTIDE SEQUENCE</scope>
    <source>
        <strain evidence="2">IMI 504893</strain>
    </source>
</reference>
<dbReference type="RefSeq" id="XP_049143548.1">
    <property type="nucleotide sequence ID" value="XM_049286405.1"/>
</dbReference>
<accession>A0A9Q8WFY3</accession>
<gene>
    <name evidence="2" type="ORF">CLUP02_07410</name>
</gene>
<organism evidence="2 3">
    <name type="scientific">Colletotrichum lupini</name>
    <dbReference type="NCBI Taxonomy" id="145971"/>
    <lineage>
        <taxon>Eukaryota</taxon>
        <taxon>Fungi</taxon>
        <taxon>Dikarya</taxon>
        <taxon>Ascomycota</taxon>
        <taxon>Pezizomycotina</taxon>
        <taxon>Sordariomycetes</taxon>
        <taxon>Hypocreomycetidae</taxon>
        <taxon>Glomerellales</taxon>
        <taxon>Glomerellaceae</taxon>
        <taxon>Colletotrichum</taxon>
        <taxon>Colletotrichum acutatum species complex</taxon>
    </lineage>
</organism>
<sequence length="427" mass="48748">MASTTQNSPLLQLPPELRNTIWALVAAPLPVDFEFNCDEQPVLGLINTCKQTARELAPHLFPRSKAGEIPCLTIRITATCRKDQWITIAASHSVKSADFPAPRYIHVNHMDNPVFDELRDADKIENVFVEFRGPWFPADAPWYSPHHVPRKTSGFRFMMIDKNNRGCQGEPILDTEKFWRQWNAPFLCHWAKANDVARLLGSLKAIGTLNIKFIDWEKNYMMVRQRILPMYWDAFPFGGQWKRLGVPELLLTPFNRGENIPNLVDEQRVLTRFGALDLSRPTREDEPLECDPHPDRPLRGSAMRLDRLAPLFFYRGGLLSAPEAGHLNVDFGDLEDRFLSLLEEVGEEHYDTWALQQHREATRHTSLNNFFQRIAHRVNRDDSDSPASQSSKAVRKTSNNQTPGPEVPIYCSLATSNLVQALGSETL</sequence>
<dbReference type="EMBL" id="CP019476">
    <property type="protein sequence ID" value="UQC81924.1"/>
    <property type="molecule type" value="Genomic_DNA"/>
</dbReference>